<evidence type="ECO:0008006" key="4">
    <source>
        <dbReference type="Google" id="ProtNLM"/>
    </source>
</evidence>
<organism evidence="3">
    <name type="scientific">Menopon gallinae</name>
    <name type="common">poultry shaft louse</name>
    <dbReference type="NCBI Taxonomy" id="328185"/>
    <lineage>
        <taxon>Eukaryota</taxon>
        <taxon>Metazoa</taxon>
        <taxon>Ecdysozoa</taxon>
        <taxon>Arthropoda</taxon>
        <taxon>Hexapoda</taxon>
        <taxon>Insecta</taxon>
        <taxon>Pterygota</taxon>
        <taxon>Neoptera</taxon>
        <taxon>Paraneoptera</taxon>
        <taxon>Psocodea</taxon>
        <taxon>Troctomorpha</taxon>
        <taxon>Phthiraptera</taxon>
        <taxon>Amblycera</taxon>
        <taxon>Menoponidae</taxon>
        <taxon>Menopon</taxon>
    </lineage>
</organism>
<name>A0AAW2H6Y8_9NEOP</name>
<accession>A0AAW2H6Y8</accession>
<protein>
    <recommendedName>
        <fullName evidence="4">V-type ATP synthase subunit I</fullName>
    </recommendedName>
</protein>
<comment type="caution">
    <text evidence="3">The sequence shown here is derived from an EMBL/GenBank/DDBJ whole genome shotgun (WGS) entry which is preliminary data.</text>
</comment>
<keyword evidence="2" id="KW-1133">Transmembrane helix</keyword>
<feature type="coiled-coil region" evidence="1">
    <location>
        <begin position="31"/>
        <end position="100"/>
    </location>
</feature>
<proteinExistence type="predicted"/>
<evidence type="ECO:0000256" key="2">
    <source>
        <dbReference type="SAM" id="Phobius"/>
    </source>
</evidence>
<keyword evidence="2" id="KW-0472">Membrane</keyword>
<dbReference type="EMBL" id="JARGDH010000023">
    <property type="protein sequence ID" value="KAL0265496.1"/>
    <property type="molecule type" value="Genomic_DNA"/>
</dbReference>
<evidence type="ECO:0000313" key="3">
    <source>
        <dbReference type="EMBL" id="KAL0265496.1"/>
    </source>
</evidence>
<keyword evidence="2" id="KW-0812">Transmembrane</keyword>
<reference evidence="3" key="1">
    <citation type="journal article" date="2024" name="Gigascience">
        <title>Chromosome-level genome of the poultry shaft louse Menopon gallinae provides insight into the host-switching and adaptive evolution of parasitic lice.</title>
        <authorList>
            <person name="Xu Y."/>
            <person name="Ma L."/>
            <person name="Liu S."/>
            <person name="Liang Y."/>
            <person name="Liu Q."/>
            <person name="He Z."/>
            <person name="Tian L."/>
            <person name="Duan Y."/>
            <person name="Cai W."/>
            <person name="Li H."/>
            <person name="Song F."/>
        </authorList>
    </citation>
    <scope>NUCLEOTIDE SEQUENCE</scope>
    <source>
        <strain evidence="3">Cailab_2023a</strain>
    </source>
</reference>
<sequence>MKKVILLTMDQFKKETLNNLAELGLVHIQNYNRSSLDLDLAQADKKQLEEAISALDTVKVSVTTVVEKAPLFGLDLAKTILKTQETIKKAKERVSLLEQEKSELVAWGNFKLSTWLALKEATGARLVQLTAIARTQLAQREDLALILTRPFSKSNVWVPAVLIPNKKNFDWTGLSLEYFNPSRDLQQIEECLEKEKKIIDDALTHLKEYNKYKLELDRSLQEQNYRVLFESVLASGRLVKGVAYWEGFIPVEGISTFKEATRLNGWAYALLEPNTQDNVPTQLKLNAFTKNASSQHVIIFMVLALGFTQIMLAHFWNFLWEIKEKQGIKSLAQLGWLMIYPIFVCLPWVSQALLLLIALMVWA</sequence>
<evidence type="ECO:0000256" key="1">
    <source>
        <dbReference type="SAM" id="Coils"/>
    </source>
</evidence>
<dbReference type="AlphaFoldDB" id="A0AAW2H6Y8"/>
<keyword evidence="1" id="KW-0175">Coiled coil</keyword>
<feature type="transmembrane region" description="Helical" evidence="2">
    <location>
        <begin position="297"/>
        <end position="316"/>
    </location>
</feature>
<gene>
    <name evidence="3" type="ORF">PYX00_010999</name>
</gene>
<feature type="transmembrane region" description="Helical" evidence="2">
    <location>
        <begin position="337"/>
        <end position="362"/>
    </location>
</feature>